<dbReference type="PANTHER" id="PTHR28229:SF1">
    <property type="entry name" value="TRANSLOCATION PROTEIN SEC66"/>
    <property type="match status" value="1"/>
</dbReference>
<dbReference type="Pfam" id="PF09802">
    <property type="entry name" value="Sec66"/>
    <property type="match status" value="1"/>
</dbReference>
<protein>
    <submittedName>
        <fullName evidence="2">Translocation protein S66</fullName>
    </submittedName>
</protein>
<dbReference type="EMBL" id="JADGJD010000026">
    <property type="protein sequence ID" value="KAJ3056637.1"/>
    <property type="molecule type" value="Genomic_DNA"/>
</dbReference>
<reference evidence="2" key="1">
    <citation type="submission" date="2020-05" db="EMBL/GenBank/DDBJ databases">
        <title>Phylogenomic resolution of chytrid fungi.</title>
        <authorList>
            <person name="Stajich J.E."/>
            <person name="Amses K."/>
            <person name="Simmons R."/>
            <person name="Seto K."/>
            <person name="Myers J."/>
            <person name="Bonds A."/>
            <person name="Quandt C.A."/>
            <person name="Barry K."/>
            <person name="Liu P."/>
            <person name="Grigoriev I."/>
            <person name="Longcore J.E."/>
            <person name="James T.Y."/>
        </authorList>
    </citation>
    <scope>NUCLEOTIDE SEQUENCE</scope>
    <source>
        <strain evidence="2">JEL0318</strain>
    </source>
</reference>
<dbReference type="GO" id="GO:0031204">
    <property type="term" value="P:post-translational protein targeting to membrane, translocation"/>
    <property type="evidence" value="ECO:0007669"/>
    <property type="project" value="InterPro"/>
</dbReference>
<evidence type="ECO:0000313" key="2">
    <source>
        <dbReference type="EMBL" id="KAJ3056637.1"/>
    </source>
</evidence>
<name>A0AAD5SKX9_9FUNG</name>
<comment type="caution">
    <text evidence="2">The sequence shown here is derived from an EMBL/GenBank/DDBJ whole genome shotgun (WGS) entry which is preliminary data.</text>
</comment>
<feature type="region of interest" description="Disordered" evidence="1">
    <location>
        <begin position="99"/>
        <end position="213"/>
    </location>
</feature>
<dbReference type="GO" id="GO:0031207">
    <property type="term" value="C:Sec62/Sec63 complex"/>
    <property type="evidence" value="ECO:0007669"/>
    <property type="project" value="InterPro"/>
</dbReference>
<evidence type="ECO:0000256" key="1">
    <source>
        <dbReference type="SAM" id="MobiDB-lite"/>
    </source>
</evidence>
<accession>A0AAD5SKX9</accession>
<feature type="compositionally biased region" description="Basic and acidic residues" evidence="1">
    <location>
        <begin position="166"/>
        <end position="183"/>
    </location>
</feature>
<gene>
    <name evidence="2" type="primary">SEC66_1</name>
    <name evidence="2" type="ORF">HK097_005561</name>
</gene>
<sequence>MFSPETPHGKKLLTTALLKRAVSDIQRARQIHEEKPPLQNLVKQGVVGDDLWEQLTAAEKELDMEVQEVVEEADIYQEGWGPKIFQEAGQIAQVQAQQAQLAAQRAAMEQAQTQLGARNENDELEGHDHSHPHSHDGQQHPPQKATNKSPTLSTSSSATSVIPDGPPRETDEERRQRLERELLEWEDAEKRRKGKAASKTAAKAGKGGKKKGK</sequence>
<feature type="compositionally biased region" description="Low complexity" evidence="1">
    <location>
        <begin position="99"/>
        <end position="114"/>
    </location>
</feature>
<feature type="compositionally biased region" description="Low complexity" evidence="1">
    <location>
        <begin position="139"/>
        <end position="160"/>
    </location>
</feature>
<dbReference type="Proteomes" id="UP001212841">
    <property type="component" value="Unassembled WGS sequence"/>
</dbReference>
<proteinExistence type="predicted"/>
<organism evidence="2 3">
    <name type="scientific">Rhizophlyctis rosea</name>
    <dbReference type="NCBI Taxonomy" id="64517"/>
    <lineage>
        <taxon>Eukaryota</taxon>
        <taxon>Fungi</taxon>
        <taxon>Fungi incertae sedis</taxon>
        <taxon>Chytridiomycota</taxon>
        <taxon>Chytridiomycota incertae sedis</taxon>
        <taxon>Chytridiomycetes</taxon>
        <taxon>Rhizophlyctidales</taxon>
        <taxon>Rhizophlyctidaceae</taxon>
        <taxon>Rhizophlyctis</taxon>
    </lineage>
</organism>
<keyword evidence="3" id="KW-1185">Reference proteome</keyword>
<dbReference type="AlphaFoldDB" id="A0AAD5SKX9"/>
<dbReference type="InterPro" id="IPR018624">
    <property type="entry name" value="Sec66"/>
</dbReference>
<evidence type="ECO:0000313" key="3">
    <source>
        <dbReference type="Proteomes" id="UP001212841"/>
    </source>
</evidence>
<feature type="compositionally biased region" description="Basic and acidic residues" evidence="1">
    <location>
        <begin position="119"/>
        <end position="138"/>
    </location>
</feature>
<dbReference type="PANTHER" id="PTHR28229">
    <property type="entry name" value="TRANSLOCATION PROTEIN SEC66"/>
    <property type="match status" value="1"/>
</dbReference>